<keyword evidence="5" id="KW-0539">Nucleus</keyword>
<dbReference type="EMBL" id="PDXF01000223">
    <property type="protein sequence ID" value="RYN82609.1"/>
    <property type="molecule type" value="Genomic_DNA"/>
</dbReference>
<organism evidence="8 10">
    <name type="scientific">Alternaria tenuissima</name>
    <dbReference type="NCBI Taxonomy" id="119927"/>
    <lineage>
        <taxon>Eukaryota</taxon>
        <taxon>Fungi</taxon>
        <taxon>Dikarya</taxon>
        <taxon>Ascomycota</taxon>
        <taxon>Pezizomycotina</taxon>
        <taxon>Dothideomycetes</taxon>
        <taxon>Pleosporomycetidae</taxon>
        <taxon>Pleosporales</taxon>
        <taxon>Pleosporineae</taxon>
        <taxon>Pleosporaceae</taxon>
        <taxon>Alternaria</taxon>
        <taxon>Alternaria sect. Alternaria</taxon>
        <taxon>Alternaria alternata complex</taxon>
    </lineage>
</organism>
<evidence type="ECO:0000313" key="8">
    <source>
        <dbReference type="EMBL" id="RYN20719.1"/>
    </source>
</evidence>
<feature type="compositionally biased region" description="Basic and acidic residues" evidence="6">
    <location>
        <begin position="251"/>
        <end position="261"/>
    </location>
</feature>
<evidence type="ECO:0000259" key="7">
    <source>
        <dbReference type="Pfam" id="PF05699"/>
    </source>
</evidence>
<evidence type="ECO:0000313" key="10">
    <source>
        <dbReference type="Proteomes" id="UP000292402"/>
    </source>
</evidence>
<keyword evidence="4" id="KW-0862">Zinc</keyword>
<name>A0A4Q4LYN0_9PLEO</name>
<evidence type="ECO:0000256" key="5">
    <source>
        <dbReference type="ARBA" id="ARBA00023242"/>
    </source>
</evidence>
<dbReference type="SUPFAM" id="SSF53098">
    <property type="entry name" value="Ribonuclease H-like"/>
    <property type="match status" value="1"/>
</dbReference>
<keyword evidence="2" id="KW-0479">Metal-binding</keyword>
<reference evidence="9" key="1">
    <citation type="submission" date="2017-10" db="EMBL/GenBank/DDBJ databases">
        <authorList>
            <person name="Armitage A.D."/>
            <person name="Barbara D.J."/>
            <person name="Woodhall J.W."/>
            <person name="Sreenivasaprasad S."/>
            <person name="Lane C.R."/>
            <person name="Clarkson J.P."/>
            <person name="Harrison R.J."/>
        </authorList>
    </citation>
    <scope>NUCLEOTIDE SEQUENCE</scope>
    <source>
        <strain evidence="9">FERA 635</strain>
    </source>
</reference>
<dbReference type="Proteomes" id="UP000292402">
    <property type="component" value="Unassembled WGS sequence"/>
</dbReference>
<keyword evidence="3" id="KW-0863">Zinc-finger</keyword>
<reference evidence="9 10" key="2">
    <citation type="journal article" date="2019" name="bioRxiv">
        <title>Genomics, evolutionary history and diagnostics of the Alternaria alternata species group including apple and Asian pear pathotypes.</title>
        <authorList>
            <person name="Armitage A.D."/>
            <person name="Cockerton H.M."/>
            <person name="Sreenivasaprasad S."/>
            <person name="Woodhall J.W."/>
            <person name="Lane C.R."/>
            <person name="Harrison R.J."/>
            <person name="Clarkson J.P."/>
        </authorList>
    </citation>
    <scope>NUCLEOTIDE SEQUENCE [LARGE SCALE GENOMIC DNA]</scope>
    <source>
        <strain evidence="10">FERA 1082</strain>
        <strain evidence="9">FERA 635</strain>
    </source>
</reference>
<keyword evidence="11" id="KW-1185">Reference proteome</keyword>
<evidence type="ECO:0000256" key="1">
    <source>
        <dbReference type="ARBA" id="ARBA00004123"/>
    </source>
</evidence>
<dbReference type="PANTHER" id="PTHR46481:SF10">
    <property type="entry name" value="ZINC FINGER BED DOMAIN-CONTAINING PROTEIN 39"/>
    <property type="match status" value="1"/>
</dbReference>
<comment type="caution">
    <text evidence="8">The sequence shown here is derived from an EMBL/GenBank/DDBJ whole genome shotgun (WGS) entry which is preliminary data.</text>
</comment>
<dbReference type="Pfam" id="PF05699">
    <property type="entry name" value="Dimer_Tnp_hAT"/>
    <property type="match status" value="1"/>
</dbReference>
<sequence length="652" mass="74231">MPQATTSVSRTTTDQNVIRNAFDRQGYRDALAGLLTRRRMPFSSVEWAEMKDLALACNPYEQDQLITNRRTAVRLIASNYQFYKGHVIKESLSTAISPIHISTDLWTSPFRSSLLAVCAQWVDHEHKLQRALLGLPECRYGHSGQQQAQLLLGTLEEYGIQSRVGWHTGDNATSNDTCLDHLESLLQSKHNVQFDAKTRRIRCIGHIINLSLQAFLLASSKEALRAAIDFVANATGEDLLAQFSSALTSRRESTRAQHEAASETSQSRRPFRQVRSVESRGSGDEDFSGLENIPTLRKLHQLCAWLRSSTVHTAAWDRQVGLRLGIDNQTRWSSWYAVIDRALKKMTEIKLFMHDNERSLDDIRLTTDDWVILQNTHAFLDPFASATLYAEGKRASISQSIFLMDSLLLHYEQQKPEHKDLRMIRSIEMGWFVLDKYYKMTDHVPVYAAAILLDPSSRGAYLKRNWPAEWYEPAIDAANTFWLNEFKYDTSSVESTTPEPMPPPPKQHGAVLDRIFKQLKGLGEVTSSIDDLRAFANDAAVQIDCSPLEWWCRPEQRQRYPRLSHMAISILSIPAESSEPERTFSGARRTCSWDRSRLTCFNIEKIECIGSWFREGYIKPSSLNGMGLPVEPQLEDDAEAIDDDVADLIEWV</sequence>
<evidence type="ECO:0000256" key="6">
    <source>
        <dbReference type="SAM" id="MobiDB-lite"/>
    </source>
</evidence>
<accession>A0A4Q4LYN0</accession>
<dbReference type="GO" id="GO:0005634">
    <property type="term" value="C:nucleus"/>
    <property type="evidence" value="ECO:0007669"/>
    <property type="project" value="UniProtKB-SubCell"/>
</dbReference>
<dbReference type="Proteomes" id="UP000293195">
    <property type="component" value="Unassembled WGS sequence"/>
</dbReference>
<dbReference type="GO" id="GO:0008270">
    <property type="term" value="F:zinc ion binding"/>
    <property type="evidence" value="ECO:0007669"/>
    <property type="project" value="UniProtKB-KW"/>
</dbReference>
<evidence type="ECO:0000256" key="4">
    <source>
        <dbReference type="ARBA" id="ARBA00022833"/>
    </source>
</evidence>
<feature type="domain" description="HAT C-terminal dimerisation" evidence="7">
    <location>
        <begin position="543"/>
        <end position="613"/>
    </location>
</feature>
<dbReference type="InterPro" id="IPR012337">
    <property type="entry name" value="RNaseH-like_sf"/>
</dbReference>
<protein>
    <recommendedName>
        <fullName evidence="7">HAT C-terminal dimerisation domain-containing protein</fullName>
    </recommendedName>
</protein>
<gene>
    <name evidence="8" type="ORF">AA0114_g12958</name>
    <name evidence="9" type="ORF">AA0119_g13370</name>
</gene>
<dbReference type="PANTHER" id="PTHR46481">
    <property type="entry name" value="ZINC FINGER BED DOMAIN-CONTAINING PROTEIN 4"/>
    <property type="match status" value="1"/>
</dbReference>
<feature type="region of interest" description="Disordered" evidence="6">
    <location>
        <begin position="251"/>
        <end position="286"/>
    </location>
</feature>
<evidence type="ECO:0000256" key="3">
    <source>
        <dbReference type="ARBA" id="ARBA00022771"/>
    </source>
</evidence>
<evidence type="ECO:0000313" key="11">
    <source>
        <dbReference type="Proteomes" id="UP000293195"/>
    </source>
</evidence>
<dbReference type="AlphaFoldDB" id="A0A4Q4LYN0"/>
<reference evidence="8" key="3">
    <citation type="journal article" date="2019" name="J. ISSAAS">
        <title>Genomics, evolutionary history and diagnostics of the Alternaria alternata species group including apple and Asian pear pathotypes.</title>
        <authorList>
            <person name="Armitage A.D."/>
            <person name="Cockerton H.M."/>
            <person name="Sreenivasaprasad S."/>
            <person name="Woodhall J."/>
            <person name="Lane C."/>
            <person name="Harrison R.J."/>
            <person name="Clarkson J.P."/>
        </authorList>
    </citation>
    <scope>NUCLEOTIDE SEQUENCE</scope>
    <source>
        <strain evidence="8">FERA 1082</strain>
    </source>
</reference>
<evidence type="ECO:0000256" key="2">
    <source>
        <dbReference type="ARBA" id="ARBA00022723"/>
    </source>
</evidence>
<proteinExistence type="predicted"/>
<dbReference type="InterPro" id="IPR008906">
    <property type="entry name" value="HATC_C_dom"/>
</dbReference>
<comment type="subcellular location">
    <subcellularLocation>
        <location evidence="1">Nucleus</location>
    </subcellularLocation>
</comment>
<dbReference type="GO" id="GO:0046983">
    <property type="term" value="F:protein dimerization activity"/>
    <property type="evidence" value="ECO:0007669"/>
    <property type="project" value="InterPro"/>
</dbReference>
<dbReference type="EMBL" id="PDXA01000128">
    <property type="protein sequence ID" value="RYN20719.1"/>
    <property type="molecule type" value="Genomic_DNA"/>
</dbReference>
<dbReference type="InterPro" id="IPR052035">
    <property type="entry name" value="ZnF_BED_domain_contain"/>
</dbReference>
<evidence type="ECO:0000313" key="9">
    <source>
        <dbReference type="EMBL" id="RYN82609.1"/>
    </source>
</evidence>